<accession>A0A1T4QT72</accession>
<proteinExistence type="predicted"/>
<evidence type="ECO:0000313" key="2">
    <source>
        <dbReference type="Proteomes" id="UP000190888"/>
    </source>
</evidence>
<dbReference type="STRING" id="413434.SAMN04488132_10987"/>
<dbReference type="EMBL" id="FUWH01000009">
    <property type="protein sequence ID" value="SKA06866.1"/>
    <property type="molecule type" value="Genomic_DNA"/>
</dbReference>
<name>A0A1T4QT72_9BACT</name>
<gene>
    <name evidence="1" type="ORF">SAMN04488132_10987</name>
</gene>
<protein>
    <submittedName>
        <fullName evidence="1">Uncharacterized protein</fullName>
    </submittedName>
</protein>
<reference evidence="1 2" key="1">
    <citation type="submission" date="2017-02" db="EMBL/GenBank/DDBJ databases">
        <authorList>
            <person name="Peterson S.W."/>
        </authorList>
    </citation>
    <scope>NUCLEOTIDE SEQUENCE [LARGE SCALE GENOMIC DNA]</scope>
    <source>
        <strain evidence="1 2">DSM 22335</strain>
    </source>
</reference>
<organism evidence="1 2">
    <name type="scientific">Sediminibacterium ginsengisoli</name>
    <dbReference type="NCBI Taxonomy" id="413434"/>
    <lineage>
        <taxon>Bacteria</taxon>
        <taxon>Pseudomonadati</taxon>
        <taxon>Bacteroidota</taxon>
        <taxon>Chitinophagia</taxon>
        <taxon>Chitinophagales</taxon>
        <taxon>Chitinophagaceae</taxon>
        <taxon>Sediminibacterium</taxon>
    </lineage>
</organism>
<keyword evidence="2" id="KW-1185">Reference proteome</keyword>
<dbReference type="AlphaFoldDB" id="A0A1T4QT72"/>
<evidence type="ECO:0000313" key="1">
    <source>
        <dbReference type="EMBL" id="SKA06866.1"/>
    </source>
</evidence>
<dbReference type="Proteomes" id="UP000190888">
    <property type="component" value="Unassembled WGS sequence"/>
</dbReference>
<sequence>MLIKTPSDRRTNSGVWNGWQRLFIAVFFLAGVLVFQGCGARQKVSSPPQATEIRLDNPVNQVIIKIDLPVMDPAKSTTLVFFALPNGNSIEWTEGKKMVAGDDWHYDIQHIGAQTRYLRQVMKDQNLVTVYLANRLKSWPAWKRQTPNGPAEIRRIVDSVTGMFTAYQPSVVLNSHSGGSFIFGYIDAVKTIPDIVERICFIDSDYGYEDSMHTGKLVQWLSASEKHHLNVLAYNDSVVIYNGKPLVSPTGGTWYRSKLMQQRLSNSFRFEHSADTAFSRFISPDKRIVFLLKENPEGKIYHTEQVARNGFIHTLLSGTKYEKKAGYSYWGNRVYDAFISDK</sequence>